<evidence type="ECO:0000313" key="3">
    <source>
        <dbReference type="EMBL" id="DBA02387.1"/>
    </source>
</evidence>
<dbReference type="PROSITE" id="PS50222">
    <property type="entry name" value="EF_HAND_2"/>
    <property type="match status" value="1"/>
</dbReference>
<dbReference type="Proteomes" id="UP001146120">
    <property type="component" value="Unassembled WGS sequence"/>
</dbReference>
<dbReference type="EMBL" id="DAKRPA010000032">
    <property type="protein sequence ID" value="DBA02387.1"/>
    <property type="molecule type" value="Genomic_DNA"/>
</dbReference>
<keyword evidence="4" id="KW-1185">Reference proteome</keyword>
<dbReference type="InterPro" id="IPR002048">
    <property type="entry name" value="EF_hand_dom"/>
</dbReference>
<gene>
    <name evidence="3" type="ORF">N0F65_007206</name>
</gene>
<sequence>MNAVAVEGRFTVQSFLASWTEARLLTYKYSVLEDARPEFRTRVKVTFSKPTPAQPSPPAVAQFFFYLDDMLCSVQGFTVESEQHFHRITPDFCFDERLIDNVIRRKLVLQKQHHLNLDDEFSSTRLPSSIEAKACAARDREREGLEEQLMELFQQKDAYNDGRVPFSDFCEVLLELELPVPVPRNDRIVLFALIEQDREEMIDYGKFTPIGAEALEAMMHAIKLASDRATQQCKARGQDEDAEQIIQAIQSAAEEALHQFQVVSAGRVRYVVDKLNKMMYALVGGGPSDDADDEAAESDTGADAKDSGDDARPIMSISARLDKFISKRQLRECLEAPQLVLSKWEINLMMAVAETTATRQVHCAHVGPLYQKVAEAIFTFQRVTFADRMASYLSRQIEQFEASKLQGTQEYLNGKLKHSEMKMVVKDMKKLLLSPYQFMQVVALYEQGLDGDAVVRAQDCVPRLSEYLQLQVDPVTLQEKADAVHGMKSLTAGLFAESDRRLPSEDDVRAIVQHAFDTHCGATSNGVIRIHEFMTSMNAMANEHMPFLLQHQRVHQLAVLADPSGSGKVNTVYFMHIAYPLLRYMSEEDQVDAARVELRRRDTARREAKEAEAKG</sequence>
<comment type="caution">
    <text evidence="3">The sequence shown here is derived from an EMBL/GenBank/DDBJ whole genome shotgun (WGS) entry which is preliminary data.</text>
</comment>
<feature type="region of interest" description="Disordered" evidence="1">
    <location>
        <begin position="286"/>
        <end position="311"/>
    </location>
</feature>
<accession>A0AAV2Z9S6</accession>
<dbReference type="InterPro" id="IPR025663">
    <property type="entry name" value="AKAP_28"/>
</dbReference>
<feature type="domain" description="EF-hand" evidence="2">
    <location>
        <begin position="144"/>
        <end position="179"/>
    </location>
</feature>
<reference evidence="3" key="1">
    <citation type="submission" date="2022-11" db="EMBL/GenBank/DDBJ databases">
        <authorList>
            <person name="Morgan W.R."/>
            <person name="Tartar A."/>
        </authorList>
    </citation>
    <scope>NUCLEOTIDE SEQUENCE</scope>
    <source>
        <strain evidence="3">ARSEF 373</strain>
    </source>
</reference>
<organism evidence="3 4">
    <name type="scientific">Lagenidium giganteum</name>
    <dbReference type="NCBI Taxonomy" id="4803"/>
    <lineage>
        <taxon>Eukaryota</taxon>
        <taxon>Sar</taxon>
        <taxon>Stramenopiles</taxon>
        <taxon>Oomycota</taxon>
        <taxon>Peronosporomycetes</taxon>
        <taxon>Pythiales</taxon>
        <taxon>Pythiaceae</taxon>
    </lineage>
</organism>
<name>A0AAV2Z9S6_9STRA</name>
<evidence type="ECO:0000256" key="1">
    <source>
        <dbReference type="SAM" id="MobiDB-lite"/>
    </source>
</evidence>
<reference evidence="3" key="2">
    <citation type="journal article" date="2023" name="Microbiol Resour">
        <title>Decontamination and Annotation of the Draft Genome Sequence of the Oomycete Lagenidium giganteum ARSEF 373.</title>
        <authorList>
            <person name="Morgan W.R."/>
            <person name="Tartar A."/>
        </authorList>
    </citation>
    <scope>NUCLEOTIDE SEQUENCE</scope>
    <source>
        <strain evidence="3">ARSEF 373</strain>
    </source>
</reference>
<protein>
    <recommendedName>
        <fullName evidence="2">EF-hand domain-containing protein</fullName>
    </recommendedName>
</protein>
<dbReference type="GO" id="GO:0005509">
    <property type="term" value="F:calcium ion binding"/>
    <property type="evidence" value="ECO:0007669"/>
    <property type="project" value="InterPro"/>
</dbReference>
<dbReference type="InterPro" id="IPR011992">
    <property type="entry name" value="EF-hand-dom_pair"/>
</dbReference>
<feature type="compositionally biased region" description="Basic and acidic residues" evidence="1">
    <location>
        <begin position="302"/>
        <end position="311"/>
    </location>
</feature>
<evidence type="ECO:0000259" key="2">
    <source>
        <dbReference type="PROSITE" id="PS50222"/>
    </source>
</evidence>
<evidence type="ECO:0000313" key="4">
    <source>
        <dbReference type="Proteomes" id="UP001146120"/>
    </source>
</evidence>
<proteinExistence type="predicted"/>
<dbReference type="Pfam" id="PF14469">
    <property type="entry name" value="AKAP28"/>
    <property type="match status" value="1"/>
</dbReference>
<dbReference type="SUPFAM" id="SSF47473">
    <property type="entry name" value="EF-hand"/>
    <property type="match status" value="1"/>
</dbReference>
<dbReference type="AlphaFoldDB" id="A0AAV2Z9S6"/>